<dbReference type="Proteomes" id="UP001620339">
    <property type="component" value="Unassembled WGS sequence"/>
</dbReference>
<reference evidence="2 3" key="1">
    <citation type="submission" date="2020-10" db="EMBL/GenBank/DDBJ databases">
        <title>Phylogeny of dyella-like bacteria.</title>
        <authorList>
            <person name="Fu J."/>
        </authorList>
    </citation>
    <scope>NUCLEOTIDE SEQUENCE [LARGE SCALE GENOMIC DNA]</scope>
    <source>
        <strain evidence="2 3">KACC 19113</strain>
    </source>
</reference>
<gene>
    <name evidence="2" type="ORF">ISP25_07310</name>
</gene>
<keyword evidence="3" id="KW-1185">Reference proteome</keyword>
<evidence type="ECO:0000313" key="3">
    <source>
        <dbReference type="Proteomes" id="UP001620339"/>
    </source>
</evidence>
<dbReference type="RefSeq" id="WP_404612838.1">
    <property type="nucleotide sequence ID" value="NZ_JADIKK010000008.1"/>
</dbReference>
<proteinExistence type="predicted"/>
<dbReference type="InterPro" id="IPR027417">
    <property type="entry name" value="P-loop_NTPase"/>
</dbReference>
<name>A0ABW8J5L9_9GAMM</name>
<organism evidence="2 3">
    <name type="scientific">Rhodanobacter hydrolyticus</name>
    <dbReference type="NCBI Taxonomy" id="2250595"/>
    <lineage>
        <taxon>Bacteria</taxon>
        <taxon>Pseudomonadati</taxon>
        <taxon>Pseudomonadota</taxon>
        <taxon>Gammaproteobacteria</taxon>
        <taxon>Lysobacterales</taxon>
        <taxon>Rhodanobacteraceae</taxon>
        <taxon>Rhodanobacter</taxon>
    </lineage>
</organism>
<evidence type="ECO:0000256" key="1">
    <source>
        <dbReference type="SAM" id="MobiDB-lite"/>
    </source>
</evidence>
<evidence type="ECO:0000313" key="2">
    <source>
        <dbReference type="EMBL" id="MFK2876870.1"/>
    </source>
</evidence>
<sequence length="449" mass="48163">MMGGDPGNVRHLPMPAPTEPDDGEAAKRPLSAALALALTTYSAEELEASGRPHPHAFMGGEAGLFPISEVSVVASPGREGKTYSLVAIAAAYVRGETLAGLDPMPKRTAVIYSAEDDRAQYARKLGALKWMLGDTTNSIEWWKRILVPDLEDSGIREWRELVRVSALTRRPEKSQAVAAIINALAPRMDDEVAPGLLIFETASTLSDAEEDNTGLKVLVSALKDIAKALGIAVVLVHHTSQAGASNLATLNPTTADIRGGTALTANARQCLMLVNLGSEDDPFPDSDARTVLRKMWAPLERRRLSMLICLDSSKSLPPRPIAFAWESTPKHGPALKPIGAPQHLIGASWRKVRAMIDGKRADARADAKATEVAAKVQNVVEAVRRLQDAGTPASAKAVSAACSRTKEWALPYLQNAVEQGLLTTSTERLPHTRSDTTIYRAANWANGAM</sequence>
<dbReference type="SUPFAM" id="SSF52540">
    <property type="entry name" value="P-loop containing nucleoside triphosphate hydrolases"/>
    <property type="match status" value="1"/>
</dbReference>
<dbReference type="Pfam" id="PF13481">
    <property type="entry name" value="AAA_25"/>
    <property type="match status" value="1"/>
</dbReference>
<comment type="caution">
    <text evidence="2">The sequence shown here is derived from an EMBL/GenBank/DDBJ whole genome shotgun (WGS) entry which is preliminary data.</text>
</comment>
<protein>
    <submittedName>
        <fullName evidence="2">AAA family ATPase</fullName>
    </submittedName>
</protein>
<dbReference type="EMBL" id="JADIKK010000008">
    <property type="protein sequence ID" value="MFK2876870.1"/>
    <property type="molecule type" value="Genomic_DNA"/>
</dbReference>
<feature type="region of interest" description="Disordered" evidence="1">
    <location>
        <begin position="1"/>
        <end position="26"/>
    </location>
</feature>
<accession>A0ABW8J5L9</accession>
<dbReference type="Gene3D" id="3.40.50.300">
    <property type="entry name" value="P-loop containing nucleotide triphosphate hydrolases"/>
    <property type="match status" value="1"/>
</dbReference>